<dbReference type="Proteomes" id="UP000479710">
    <property type="component" value="Unassembled WGS sequence"/>
</dbReference>
<gene>
    <name evidence="1" type="ORF">E2562_027309</name>
</gene>
<accession>A0A6G1C1V7</accession>
<reference evidence="1 2" key="1">
    <citation type="submission" date="2019-11" db="EMBL/GenBank/DDBJ databases">
        <title>Whole genome sequence of Oryza granulata.</title>
        <authorList>
            <person name="Li W."/>
        </authorList>
    </citation>
    <scope>NUCLEOTIDE SEQUENCE [LARGE SCALE GENOMIC DNA]</scope>
    <source>
        <strain evidence="2">cv. Menghai</strain>
        <tissue evidence="1">Leaf</tissue>
    </source>
</reference>
<name>A0A6G1C1V7_9ORYZ</name>
<evidence type="ECO:0000313" key="2">
    <source>
        <dbReference type="Proteomes" id="UP000479710"/>
    </source>
</evidence>
<dbReference type="EMBL" id="SPHZ02000011">
    <property type="protein sequence ID" value="KAF0893583.1"/>
    <property type="molecule type" value="Genomic_DNA"/>
</dbReference>
<proteinExistence type="predicted"/>
<sequence length="69" mass="7221">MAQVKCAAGDVTVSGSTRCSGQWLGCRLGKMLSTKMPATGSAGCGCRRSRPQGQQDAAVDSVVEWLNEM</sequence>
<dbReference type="AlphaFoldDB" id="A0A6G1C1V7"/>
<comment type="caution">
    <text evidence="1">The sequence shown here is derived from an EMBL/GenBank/DDBJ whole genome shotgun (WGS) entry which is preliminary data.</text>
</comment>
<organism evidence="1 2">
    <name type="scientific">Oryza meyeriana var. granulata</name>
    <dbReference type="NCBI Taxonomy" id="110450"/>
    <lineage>
        <taxon>Eukaryota</taxon>
        <taxon>Viridiplantae</taxon>
        <taxon>Streptophyta</taxon>
        <taxon>Embryophyta</taxon>
        <taxon>Tracheophyta</taxon>
        <taxon>Spermatophyta</taxon>
        <taxon>Magnoliopsida</taxon>
        <taxon>Liliopsida</taxon>
        <taxon>Poales</taxon>
        <taxon>Poaceae</taxon>
        <taxon>BOP clade</taxon>
        <taxon>Oryzoideae</taxon>
        <taxon>Oryzeae</taxon>
        <taxon>Oryzinae</taxon>
        <taxon>Oryza</taxon>
        <taxon>Oryza meyeriana</taxon>
    </lineage>
</organism>
<protein>
    <submittedName>
        <fullName evidence="1">Uncharacterized protein</fullName>
    </submittedName>
</protein>
<keyword evidence="2" id="KW-1185">Reference proteome</keyword>
<evidence type="ECO:0000313" key="1">
    <source>
        <dbReference type="EMBL" id="KAF0893583.1"/>
    </source>
</evidence>